<dbReference type="PANTHER" id="PTHR23308">
    <property type="entry name" value="NUCLEAR INHIBITOR OF PROTEIN PHOSPHATASE-1"/>
    <property type="match status" value="1"/>
</dbReference>
<dbReference type="SUPFAM" id="SSF49879">
    <property type="entry name" value="SMAD/FHA domain"/>
    <property type="match status" value="1"/>
</dbReference>
<dbReference type="InterPro" id="IPR008984">
    <property type="entry name" value="SMAD_FHA_dom_sf"/>
</dbReference>
<feature type="transmembrane region" description="Helical" evidence="2">
    <location>
        <begin position="278"/>
        <end position="296"/>
    </location>
</feature>
<name>A0A4Y8PS31_9BACL</name>
<feature type="region of interest" description="Disordered" evidence="1">
    <location>
        <begin position="352"/>
        <end position="374"/>
    </location>
</feature>
<organism evidence="4 5">
    <name type="scientific">Paenibacillus athensensis</name>
    <dbReference type="NCBI Taxonomy" id="1967502"/>
    <lineage>
        <taxon>Bacteria</taxon>
        <taxon>Bacillati</taxon>
        <taxon>Bacillota</taxon>
        <taxon>Bacilli</taxon>
        <taxon>Bacillales</taxon>
        <taxon>Paenibacillaceae</taxon>
        <taxon>Paenibacillus</taxon>
    </lineage>
</organism>
<feature type="region of interest" description="Disordered" evidence="1">
    <location>
        <begin position="251"/>
        <end position="271"/>
    </location>
</feature>
<proteinExistence type="predicted"/>
<keyword evidence="2" id="KW-0812">Transmembrane</keyword>
<dbReference type="InterPro" id="IPR050923">
    <property type="entry name" value="Cell_Proc_Reg/RNA_Proc"/>
</dbReference>
<gene>
    <name evidence="4" type="ORF">B5M42_22360</name>
</gene>
<dbReference type="PROSITE" id="PS50006">
    <property type="entry name" value="FHA_DOMAIN"/>
    <property type="match status" value="1"/>
</dbReference>
<evidence type="ECO:0000256" key="1">
    <source>
        <dbReference type="SAM" id="MobiDB-lite"/>
    </source>
</evidence>
<feature type="transmembrane region" description="Helical" evidence="2">
    <location>
        <begin position="302"/>
        <end position="324"/>
    </location>
</feature>
<accession>A0A4Y8PS31</accession>
<sequence length="526" mass="57543">MKQQVCGLSCEFVQDNGHFLLVGADGHLKSTELAELQIQMLQANSIPRLLPLHVEELNLSAHLRYDLTARRMSSKVISASRFSLIDYYGILLAIAIAIEEGGAYMLYENHFVIDEDFIFIGEQLTDIYLMYLPVKQLQQAIPLAEAFRNLALNWIGHVKEVYGDGLQAVLNYCRADTFSASGLKKLLLQVLNAEIARPMQAGATLPERSPAPAAEAESSFAQAASIRPAKTTGQEPQPSYVKSQVGAPVVKPGAATQGAKPQTPESSGSMPVTQREKIVLALLVLLGNALIWRVYTDHPGEGSLLIGLGATLLTFDMAYVYICFRDELKAKFGRGAEKDEVAVAKELSLKASSPARSPKAAKRNRGATDVEPKPIGFDKSQLAVQPQGPLDADYYNQLSMQTTLLNQPEHEKTVLLNTMSAGTAKPVPQLEVRRDGRTAFHALSVQPFVIGRGGAAVHLEDNTVGVSRMHMELQQDNGIWYAKDLGSKNGSLLNEQPMVAYRAYPLKDGDVVKIVKTEFVFRMVPV</sequence>
<dbReference type="Pfam" id="PF00498">
    <property type="entry name" value="FHA"/>
    <property type="match status" value="1"/>
</dbReference>
<dbReference type="RefSeq" id="WP_134756958.1">
    <property type="nucleotide sequence ID" value="NZ_MYFO02000001.1"/>
</dbReference>
<dbReference type="EMBL" id="MYFO01000044">
    <property type="protein sequence ID" value="TFE83721.1"/>
    <property type="molecule type" value="Genomic_DNA"/>
</dbReference>
<evidence type="ECO:0000313" key="4">
    <source>
        <dbReference type="EMBL" id="TFE83721.1"/>
    </source>
</evidence>
<reference evidence="4 5" key="1">
    <citation type="submission" date="2017-03" db="EMBL/GenBank/DDBJ databases">
        <title>Isolation of Levoglucosan Utilizing Bacteria.</title>
        <authorList>
            <person name="Arya A.S."/>
        </authorList>
    </citation>
    <scope>NUCLEOTIDE SEQUENCE [LARGE SCALE GENOMIC DNA]</scope>
    <source>
        <strain evidence="4 5">MEC069</strain>
    </source>
</reference>
<comment type="caution">
    <text evidence="4">The sequence shown here is derived from an EMBL/GenBank/DDBJ whole genome shotgun (WGS) entry which is preliminary data.</text>
</comment>
<dbReference type="InterPro" id="IPR045962">
    <property type="entry name" value="DUF6382"/>
</dbReference>
<keyword evidence="2" id="KW-0472">Membrane</keyword>
<feature type="compositionally biased region" description="Polar residues" evidence="1">
    <location>
        <begin position="259"/>
        <end position="271"/>
    </location>
</feature>
<dbReference type="CDD" id="cd00060">
    <property type="entry name" value="FHA"/>
    <property type="match status" value="1"/>
</dbReference>
<dbReference type="Pfam" id="PF19909">
    <property type="entry name" value="DUF6382"/>
    <property type="match status" value="1"/>
</dbReference>
<dbReference type="Proteomes" id="UP000298246">
    <property type="component" value="Unassembled WGS sequence"/>
</dbReference>
<evidence type="ECO:0000313" key="5">
    <source>
        <dbReference type="Proteomes" id="UP000298246"/>
    </source>
</evidence>
<keyword evidence="2" id="KW-1133">Transmembrane helix</keyword>
<dbReference type="OrthoDB" id="9783862at2"/>
<evidence type="ECO:0000256" key="2">
    <source>
        <dbReference type="SAM" id="Phobius"/>
    </source>
</evidence>
<dbReference type="Gene3D" id="2.60.200.20">
    <property type="match status" value="1"/>
</dbReference>
<keyword evidence="5" id="KW-1185">Reference proteome</keyword>
<dbReference type="InterPro" id="IPR000253">
    <property type="entry name" value="FHA_dom"/>
</dbReference>
<evidence type="ECO:0000259" key="3">
    <source>
        <dbReference type="PROSITE" id="PS50006"/>
    </source>
</evidence>
<dbReference type="AlphaFoldDB" id="A0A4Y8PS31"/>
<feature type="domain" description="FHA" evidence="3">
    <location>
        <begin position="448"/>
        <end position="498"/>
    </location>
</feature>
<dbReference type="SMART" id="SM00240">
    <property type="entry name" value="FHA"/>
    <property type="match status" value="1"/>
</dbReference>
<protein>
    <recommendedName>
        <fullName evidence="3">FHA domain-containing protein</fullName>
    </recommendedName>
</protein>